<dbReference type="EMBL" id="CABITT030000004">
    <property type="protein sequence ID" value="VVB01496.1"/>
    <property type="molecule type" value="Genomic_DNA"/>
</dbReference>
<evidence type="ECO:0000313" key="3">
    <source>
        <dbReference type="Proteomes" id="UP000489600"/>
    </source>
</evidence>
<feature type="region of interest" description="Disordered" evidence="1">
    <location>
        <begin position="1"/>
        <end position="112"/>
    </location>
</feature>
<name>A0A565BIL9_9BRAS</name>
<evidence type="ECO:0000256" key="1">
    <source>
        <dbReference type="SAM" id="MobiDB-lite"/>
    </source>
</evidence>
<accession>A0A565BIL9</accession>
<protein>
    <submittedName>
        <fullName evidence="2">Uncharacterized protein</fullName>
    </submittedName>
</protein>
<feature type="compositionally biased region" description="Basic residues" evidence="1">
    <location>
        <begin position="1"/>
        <end position="12"/>
    </location>
</feature>
<sequence>MARTMLRKKRKHSEPEAAGTSNQNEPEAAGTSNQNEPEVPLEEKALEEEPEVGKEKDHTQPDQAPAKLVEEEHVVSDEQEGINDEAGANLGNENQSDQLNSDTTNGPMSVAI</sequence>
<feature type="compositionally biased region" description="Polar residues" evidence="1">
    <location>
        <begin position="19"/>
        <end position="35"/>
    </location>
</feature>
<reference evidence="2" key="1">
    <citation type="submission" date="2019-07" db="EMBL/GenBank/DDBJ databases">
        <authorList>
            <person name="Dittberner H."/>
        </authorList>
    </citation>
    <scope>NUCLEOTIDE SEQUENCE [LARGE SCALE GENOMIC DNA]</scope>
</reference>
<feature type="compositionally biased region" description="Basic and acidic residues" evidence="1">
    <location>
        <begin position="51"/>
        <end position="60"/>
    </location>
</feature>
<proteinExistence type="predicted"/>
<evidence type="ECO:0000313" key="2">
    <source>
        <dbReference type="EMBL" id="VVB01496.1"/>
    </source>
</evidence>
<comment type="caution">
    <text evidence="2">The sequence shown here is derived from an EMBL/GenBank/DDBJ whole genome shotgun (WGS) entry which is preliminary data.</text>
</comment>
<dbReference type="Proteomes" id="UP000489600">
    <property type="component" value="Unassembled WGS sequence"/>
</dbReference>
<organism evidence="2 3">
    <name type="scientific">Arabis nemorensis</name>
    <dbReference type="NCBI Taxonomy" id="586526"/>
    <lineage>
        <taxon>Eukaryota</taxon>
        <taxon>Viridiplantae</taxon>
        <taxon>Streptophyta</taxon>
        <taxon>Embryophyta</taxon>
        <taxon>Tracheophyta</taxon>
        <taxon>Spermatophyta</taxon>
        <taxon>Magnoliopsida</taxon>
        <taxon>eudicotyledons</taxon>
        <taxon>Gunneridae</taxon>
        <taxon>Pentapetalae</taxon>
        <taxon>rosids</taxon>
        <taxon>malvids</taxon>
        <taxon>Brassicales</taxon>
        <taxon>Brassicaceae</taxon>
        <taxon>Arabideae</taxon>
        <taxon>Arabis</taxon>
    </lineage>
</organism>
<dbReference type="AlphaFoldDB" id="A0A565BIL9"/>
<gene>
    <name evidence="2" type="ORF">ANE_LOCUS11940</name>
</gene>
<feature type="compositionally biased region" description="Polar residues" evidence="1">
    <location>
        <begin position="91"/>
        <end position="112"/>
    </location>
</feature>
<keyword evidence="3" id="KW-1185">Reference proteome</keyword>